<dbReference type="InterPro" id="IPR013783">
    <property type="entry name" value="Ig-like_fold"/>
</dbReference>
<keyword evidence="6" id="KW-1133">Transmembrane helix</keyword>
<dbReference type="InterPro" id="IPR036179">
    <property type="entry name" value="Ig-like_dom_sf"/>
</dbReference>
<dbReference type="InterPro" id="IPR003599">
    <property type="entry name" value="Ig_sub"/>
</dbReference>
<dbReference type="InParanoid" id="A0A3Q3RHN4"/>
<dbReference type="AlphaFoldDB" id="A0A3Q3RHN4"/>
<organism evidence="9 10">
    <name type="scientific">Mastacembelus armatus</name>
    <name type="common">zig-zag eel</name>
    <dbReference type="NCBI Taxonomy" id="205130"/>
    <lineage>
        <taxon>Eukaryota</taxon>
        <taxon>Metazoa</taxon>
        <taxon>Chordata</taxon>
        <taxon>Craniata</taxon>
        <taxon>Vertebrata</taxon>
        <taxon>Euteleostomi</taxon>
        <taxon>Actinopterygii</taxon>
        <taxon>Neopterygii</taxon>
        <taxon>Teleostei</taxon>
        <taxon>Neoteleostei</taxon>
        <taxon>Acanthomorphata</taxon>
        <taxon>Anabantaria</taxon>
        <taxon>Synbranchiformes</taxon>
        <taxon>Mastacembelidae</taxon>
        <taxon>Mastacembelus</taxon>
    </lineage>
</organism>
<feature type="compositionally biased region" description="Basic and acidic residues" evidence="5">
    <location>
        <begin position="394"/>
        <end position="406"/>
    </location>
</feature>
<dbReference type="SMART" id="SM00409">
    <property type="entry name" value="IG"/>
    <property type="match status" value="2"/>
</dbReference>
<feature type="compositionally biased region" description="Low complexity" evidence="5">
    <location>
        <begin position="252"/>
        <end position="268"/>
    </location>
</feature>
<dbReference type="InterPro" id="IPR013106">
    <property type="entry name" value="Ig_V-set"/>
</dbReference>
<proteinExistence type="predicted"/>
<dbReference type="GO" id="GO:0002860">
    <property type="term" value="P:positive regulation of natural killer cell mediated cytotoxicity directed against tumor cell target"/>
    <property type="evidence" value="ECO:0007669"/>
    <property type="project" value="TreeGrafter"/>
</dbReference>
<reference evidence="9" key="1">
    <citation type="submission" date="2025-08" db="UniProtKB">
        <authorList>
            <consortium name="Ensembl"/>
        </authorList>
    </citation>
    <scope>IDENTIFICATION</scope>
</reference>
<evidence type="ECO:0000259" key="8">
    <source>
        <dbReference type="PROSITE" id="PS50835"/>
    </source>
</evidence>
<evidence type="ECO:0000256" key="5">
    <source>
        <dbReference type="SAM" id="MobiDB-lite"/>
    </source>
</evidence>
<evidence type="ECO:0000256" key="2">
    <source>
        <dbReference type="ARBA" id="ARBA00022737"/>
    </source>
</evidence>
<keyword evidence="1 7" id="KW-0732">Signal</keyword>
<evidence type="ECO:0000313" key="10">
    <source>
        <dbReference type="Proteomes" id="UP000261640"/>
    </source>
</evidence>
<dbReference type="PROSITE" id="PS50835">
    <property type="entry name" value="IG_LIKE"/>
    <property type="match status" value="1"/>
</dbReference>
<keyword evidence="10" id="KW-1185">Reference proteome</keyword>
<feature type="signal peptide" evidence="7">
    <location>
        <begin position="1"/>
        <end position="19"/>
    </location>
</feature>
<evidence type="ECO:0000256" key="1">
    <source>
        <dbReference type="ARBA" id="ARBA00022729"/>
    </source>
</evidence>
<evidence type="ECO:0000256" key="4">
    <source>
        <dbReference type="ARBA" id="ARBA00023319"/>
    </source>
</evidence>
<dbReference type="GO" id="GO:0002355">
    <property type="term" value="P:detection of tumor cell"/>
    <property type="evidence" value="ECO:0007669"/>
    <property type="project" value="TreeGrafter"/>
</dbReference>
<accession>A0A3Q3RHN4</accession>
<dbReference type="CTD" id="56253"/>
<dbReference type="RefSeq" id="XP_026184173.1">
    <property type="nucleotide sequence ID" value="XM_026328388.2"/>
</dbReference>
<feature type="chain" id="PRO_5018590095" evidence="7">
    <location>
        <begin position="20"/>
        <end position="471"/>
    </location>
</feature>
<feature type="region of interest" description="Disordered" evidence="5">
    <location>
        <begin position="203"/>
        <end position="286"/>
    </location>
</feature>
<feature type="domain" description="Ig-like" evidence="8">
    <location>
        <begin position="14"/>
        <end position="111"/>
    </location>
</feature>
<feature type="compositionally biased region" description="Polar residues" evidence="5">
    <location>
        <begin position="272"/>
        <end position="286"/>
    </location>
</feature>
<reference evidence="9" key="2">
    <citation type="submission" date="2025-09" db="UniProtKB">
        <authorList>
            <consortium name="Ensembl"/>
        </authorList>
    </citation>
    <scope>IDENTIFICATION</scope>
</reference>
<keyword evidence="4" id="KW-0393">Immunoglobulin domain</keyword>
<dbReference type="SUPFAM" id="SSF48726">
    <property type="entry name" value="Immunoglobulin"/>
    <property type="match status" value="2"/>
</dbReference>
<feature type="transmembrane region" description="Helical" evidence="6">
    <location>
        <begin position="352"/>
        <end position="373"/>
    </location>
</feature>
<keyword evidence="6" id="KW-0472">Membrane</keyword>
<dbReference type="Ensembl" id="ENSMAMT00000002049.2">
    <property type="protein sequence ID" value="ENSMAMP00000002005.1"/>
    <property type="gene ID" value="ENSMAMG00000001410.2"/>
</dbReference>
<dbReference type="GO" id="GO:0005102">
    <property type="term" value="F:signaling receptor binding"/>
    <property type="evidence" value="ECO:0007669"/>
    <property type="project" value="TreeGrafter"/>
</dbReference>
<dbReference type="PANTHER" id="PTHR47118">
    <property type="entry name" value="CYTOTOXIC AND REGULATORY T-CELL MOLECULE"/>
    <property type="match status" value="1"/>
</dbReference>
<dbReference type="FunFam" id="2.60.40.10:FF:000013">
    <property type="entry name" value="cell adhesion molecule 1 isoform X1"/>
    <property type="match status" value="1"/>
</dbReference>
<dbReference type="Pfam" id="PF07686">
    <property type="entry name" value="V-set"/>
    <property type="match status" value="1"/>
</dbReference>
<dbReference type="PANTHER" id="PTHR47118:SF1">
    <property type="entry name" value="CYTOTOXIC AND REGULATORY T-CELL MOLECULE"/>
    <property type="match status" value="1"/>
</dbReference>
<dbReference type="GeneID" id="113142981"/>
<evidence type="ECO:0000256" key="3">
    <source>
        <dbReference type="ARBA" id="ARBA00023157"/>
    </source>
</evidence>
<feature type="compositionally biased region" description="Polar residues" evidence="5">
    <location>
        <begin position="203"/>
        <end position="228"/>
    </location>
</feature>
<keyword evidence="2" id="KW-0677">Repeat</keyword>
<dbReference type="Proteomes" id="UP000261640">
    <property type="component" value="Unplaced"/>
</dbReference>
<dbReference type="GeneTree" id="ENSGT00940000159804"/>
<protein>
    <submittedName>
        <fullName evidence="9">Cytotoxic and regulatory T-cell molecule-like</fullName>
    </submittedName>
</protein>
<name>A0A3Q3RHN4_9TELE</name>
<evidence type="ECO:0000256" key="6">
    <source>
        <dbReference type="SAM" id="Phobius"/>
    </source>
</evidence>
<keyword evidence="3" id="KW-1015">Disulfide bond</keyword>
<evidence type="ECO:0000256" key="7">
    <source>
        <dbReference type="SAM" id="SignalP"/>
    </source>
</evidence>
<dbReference type="GO" id="GO:0005886">
    <property type="term" value="C:plasma membrane"/>
    <property type="evidence" value="ECO:0007669"/>
    <property type="project" value="TreeGrafter"/>
</dbReference>
<dbReference type="InterPro" id="IPR053096">
    <property type="entry name" value="CRTAM"/>
</dbReference>
<sequence>MELKLQLSIFILLIQASLALWQRVSVIKGQTLQLTCPIKNAHKTIVEWKNPKGYIMFFKHKRALQDKRYSIHKLSESKFTIRISNVTFKDGGNYTCSQYDHHTIEKKVEVTVLGLPKMSKGMEKGNVFIKCTAEGNHYPPQISWKLDHGPEIVGLAQVSHEDNKYMSVDILSLKSVEARHTVKCLVRHPSVSQPLTNFVNIGKNSAQSHPTTMASSPTAQPQRSTGGLRTTAGWFRHGRTTVYFPTRDMNRPSSQSPIKPSSGSSSEPKTFTAPSSLNPVTSTGSHVSTIYETKTSVISTLTRVRNNTISNETSTTESVSGTTVETNSTEGNITVRINDQNMQTGSGRNSSLLVLLVTCLIFGLLVVVIFFAIKLRRAHIAWKKENEDSNPSEESSKSKSSLEERNSQGQKRRGVSNTAFTQYVAEEPVAIPSVINTAAVTVAETGKKDQISQHQAQAQTATKHAIKETAL</sequence>
<dbReference type="InterPro" id="IPR007110">
    <property type="entry name" value="Ig-like_dom"/>
</dbReference>
<evidence type="ECO:0000313" key="9">
    <source>
        <dbReference type="Ensembl" id="ENSMAMP00000002005.1"/>
    </source>
</evidence>
<dbReference type="Gene3D" id="2.60.40.10">
    <property type="entry name" value="Immunoglobulins"/>
    <property type="match status" value="2"/>
</dbReference>
<keyword evidence="6" id="KW-0812">Transmembrane</keyword>
<feature type="region of interest" description="Disordered" evidence="5">
    <location>
        <begin position="385"/>
        <end position="414"/>
    </location>
</feature>
<dbReference type="GO" id="GO:0008037">
    <property type="term" value="P:cell recognition"/>
    <property type="evidence" value="ECO:0007669"/>
    <property type="project" value="TreeGrafter"/>
</dbReference>